<keyword evidence="3" id="KW-1185">Reference proteome</keyword>
<dbReference type="Proteomes" id="UP000054011">
    <property type="component" value="Unassembled WGS sequence"/>
</dbReference>
<proteinExistence type="predicted"/>
<dbReference type="EMBL" id="LNSV01000021">
    <property type="protein sequence ID" value="KUH38783.1"/>
    <property type="molecule type" value="Genomic_DNA"/>
</dbReference>
<evidence type="ECO:0000256" key="1">
    <source>
        <dbReference type="SAM" id="MobiDB-lite"/>
    </source>
</evidence>
<protein>
    <submittedName>
        <fullName evidence="2">Uncharacterized protein</fullName>
    </submittedName>
</protein>
<evidence type="ECO:0000313" key="2">
    <source>
        <dbReference type="EMBL" id="KUH38783.1"/>
    </source>
</evidence>
<gene>
    <name evidence="2" type="ORF">ATE80_10950</name>
</gene>
<comment type="caution">
    <text evidence="2">The sequence shown here is derived from an EMBL/GenBank/DDBJ whole genome shotgun (WGS) entry which is preliminary data.</text>
</comment>
<dbReference type="AlphaFoldDB" id="A0A117IWV4"/>
<reference evidence="2 3" key="1">
    <citation type="submission" date="2015-11" db="EMBL/GenBank/DDBJ databases">
        <title>Genome-wide analysis reveals the secondary metabolome in Streptomyces kanasensis ZX01.</title>
        <authorList>
            <person name="Zhang G."/>
            <person name="Han L."/>
            <person name="Feng J."/>
            <person name="Zhang X."/>
        </authorList>
    </citation>
    <scope>NUCLEOTIDE SEQUENCE [LARGE SCALE GENOMIC DNA]</scope>
    <source>
        <strain evidence="2 3">ZX01</strain>
    </source>
</reference>
<organism evidence="2 3">
    <name type="scientific">Streptomyces kanasensis</name>
    <dbReference type="NCBI Taxonomy" id="936756"/>
    <lineage>
        <taxon>Bacteria</taxon>
        <taxon>Bacillati</taxon>
        <taxon>Actinomycetota</taxon>
        <taxon>Actinomycetes</taxon>
        <taxon>Kitasatosporales</taxon>
        <taxon>Streptomycetaceae</taxon>
        <taxon>Streptomyces</taxon>
    </lineage>
</organism>
<accession>A0A117IWV4</accession>
<feature type="compositionally biased region" description="Basic residues" evidence="1">
    <location>
        <begin position="43"/>
        <end position="53"/>
    </location>
</feature>
<sequence>MFVLGILLPPFLLLAVVLLGRYEDRILAPPDPSARPAPPAQPRHARRGHLRLVHSREPGAARSRGHGRHAA</sequence>
<evidence type="ECO:0000313" key="3">
    <source>
        <dbReference type="Proteomes" id="UP000054011"/>
    </source>
</evidence>
<feature type="compositionally biased region" description="Pro residues" evidence="1">
    <location>
        <begin position="29"/>
        <end position="41"/>
    </location>
</feature>
<feature type="region of interest" description="Disordered" evidence="1">
    <location>
        <begin position="27"/>
        <end position="71"/>
    </location>
</feature>
<name>A0A117IWV4_9ACTN</name>
<dbReference type="RefSeq" id="WP_058941981.1">
    <property type="nucleotide sequence ID" value="NZ_LNSV01000021.1"/>
</dbReference>